<evidence type="ECO:0000256" key="3">
    <source>
        <dbReference type="ARBA" id="ARBA00004496"/>
    </source>
</evidence>
<keyword evidence="11 14" id="KW-0573">Peptidoglycan synthesis</keyword>
<dbReference type="NCBIfam" id="TIGR01205">
    <property type="entry name" value="D_ala_D_alaTIGR"/>
    <property type="match status" value="1"/>
</dbReference>
<dbReference type="Pfam" id="PF07478">
    <property type="entry name" value="Dala_Dala_lig_C"/>
    <property type="match status" value="1"/>
</dbReference>
<dbReference type="Gene3D" id="3.40.50.20">
    <property type="match status" value="1"/>
</dbReference>
<dbReference type="InterPro" id="IPR005905">
    <property type="entry name" value="D_ala_D_ala"/>
</dbReference>
<dbReference type="PROSITE" id="PS00843">
    <property type="entry name" value="DALA_DALA_LIGASE_1"/>
    <property type="match status" value="1"/>
</dbReference>
<comment type="pathway">
    <text evidence="14">Cell wall biogenesis; peptidoglycan biosynthesis.</text>
</comment>
<dbReference type="EMBL" id="CP089982">
    <property type="protein sequence ID" value="WXA99809.1"/>
    <property type="molecule type" value="Genomic_DNA"/>
</dbReference>
<comment type="subcellular location">
    <subcellularLocation>
        <location evidence="3 14">Cytoplasm</location>
    </subcellularLocation>
</comment>
<dbReference type="Proteomes" id="UP001379533">
    <property type="component" value="Chromosome"/>
</dbReference>
<dbReference type="GO" id="GO:0016874">
    <property type="term" value="F:ligase activity"/>
    <property type="evidence" value="ECO:0007669"/>
    <property type="project" value="UniProtKB-KW"/>
</dbReference>
<dbReference type="PROSITE" id="PS50975">
    <property type="entry name" value="ATP_GRASP"/>
    <property type="match status" value="1"/>
</dbReference>
<evidence type="ECO:0000256" key="7">
    <source>
        <dbReference type="ARBA" id="ARBA00022598"/>
    </source>
</evidence>
<evidence type="ECO:0000256" key="4">
    <source>
        <dbReference type="ARBA" id="ARBA00010871"/>
    </source>
</evidence>
<dbReference type="PANTHER" id="PTHR23132">
    <property type="entry name" value="D-ALANINE--D-ALANINE LIGASE"/>
    <property type="match status" value="1"/>
</dbReference>
<sequence>MTKRVGILMGGLSGEREVSLRTGEGVATALEERGHDVVRIVIGPESPAVDELVRQARIDVAFIALHGRGGEDGCVQGLLEWMGIPYTGSSVIASALAMDKLKAKELFRLHNVPTPPYYVATAQDLGGTLADLQELHASFGFPVVVKPRGEGSSLGVSRANSLEELDRAIRAALEFDETVLVERFVRAMEVHVGVLDGRVLGAIEIVPKSGVYDYHAKYTVGATEYISPPRLSSTRIRGVVNLAERAVRALGCTGAVRVDLLVTEGENEYVLEVNTLPGMTPTSLLPQIASAAGIDYGSLCEAILGTARLHASIPHVRRHAPGRESAPEIVCENRAALRRAG</sequence>
<comment type="similarity">
    <text evidence="4 14">Belongs to the D-alanine--D-alanine ligase family.</text>
</comment>
<dbReference type="SUPFAM" id="SSF52440">
    <property type="entry name" value="PreATP-grasp domain"/>
    <property type="match status" value="1"/>
</dbReference>
<dbReference type="InterPro" id="IPR016185">
    <property type="entry name" value="PreATP-grasp_dom_sf"/>
</dbReference>
<accession>A0ABZ2KMR4</accession>
<name>A0ABZ2KMR4_9BACT</name>
<evidence type="ECO:0000313" key="18">
    <source>
        <dbReference type="Proteomes" id="UP001379533"/>
    </source>
</evidence>
<keyword evidence="9 15" id="KW-0067">ATP-binding</keyword>
<dbReference type="Pfam" id="PF01820">
    <property type="entry name" value="Dala_Dala_lig_N"/>
    <property type="match status" value="1"/>
</dbReference>
<evidence type="ECO:0000256" key="11">
    <source>
        <dbReference type="ARBA" id="ARBA00022984"/>
    </source>
</evidence>
<keyword evidence="8 15" id="KW-0547">Nucleotide-binding</keyword>
<gene>
    <name evidence="14" type="primary">ddl</name>
    <name evidence="17" type="ORF">LZC95_23710</name>
</gene>
<dbReference type="PROSITE" id="PS00844">
    <property type="entry name" value="DALA_DALA_LIGASE_2"/>
    <property type="match status" value="1"/>
</dbReference>
<dbReference type="NCBIfam" id="NF002378">
    <property type="entry name" value="PRK01372.1"/>
    <property type="match status" value="1"/>
</dbReference>
<evidence type="ECO:0000256" key="6">
    <source>
        <dbReference type="ARBA" id="ARBA00022490"/>
    </source>
</evidence>
<dbReference type="InterPro" id="IPR000291">
    <property type="entry name" value="D-Ala_lig_Van_CS"/>
</dbReference>
<evidence type="ECO:0000256" key="10">
    <source>
        <dbReference type="ARBA" id="ARBA00022960"/>
    </source>
</evidence>
<evidence type="ECO:0000256" key="14">
    <source>
        <dbReference type="HAMAP-Rule" id="MF_00047"/>
    </source>
</evidence>
<evidence type="ECO:0000256" key="12">
    <source>
        <dbReference type="ARBA" id="ARBA00023316"/>
    </source>
</evidence>
<protein>
    <recommendedName>
        <fullName evidence="5 14">D-alanine--D-alanine ligase</fullName>
        <ecNumber evidence="5 14">6.3.2.4</ecNumber>
    </recommendedName>
    <alternativeName>
        <fullName evidence="14">D-Ala-D-Ala ligase</fullName>
    </alternativeName>
    <alternativeName>
        <fullName evidence="14">D-alanylalanine synthetase</fullName>
    </alternativeName>
</protein>
<comment type="catalytic activity">
    <reaction evidence="13 14">
        <text>2 D-alanine + ATP = D-alanyl-D-alanine + ADP + phosphate + H(+)</text>
        <dbReference type="Rhea" id="RHEA:11224"/>
        <dbReference type="ChEBI" id="CHEBI:15378"/>
        <dbReference type="ChEBI" id="CHEBI:30616"/>
        <dbReference type="ChEBI" id="CHEBI:43474"/>
        <dbReference type="ChEBI" id="CHEBI:57416"/>
        <dbReference type="ChEBI" id="CHEBI:57822"/>
        <dbReference type="ChEBI" id="CHEBI:456216"/>
        <dbReference type="EC" id="6.3.2.4"/>
    </reaction>
</comment>
<evidence type="ECO:0000256" key="1">
    <source>
        <dbReference type="ARBA" id="ARBA00001936"/>
    </source>
</evidence>
<evidence type="ECO:0000256" key="8">
    <source>
        <dbReference type="ARBA" id="ARBA00022741"/>
    </source>
</evidence>
<dbReference type="InterPro" id="IPR011761">
    <property type="entry name" value="ATP-grasp"/>
</dbReference>
<dbReference type="HAMAP" id="MF_00047">
    <property type="entry name" value="Dala_Dala_lig"/>
    <property type="match status" value="1"/>
</dbReference>
<comment type="cofactor">
    <cofactor evidence="2">
        <name>Mg(2+)</name>
        <dbReference type="ChEBI" id="CHEBI:18420"/>
    </cofactor>
</comment>
<comment type="cofactor">
    <cofactor evidence="1">
        <name>Mn(2+)</name>
        <dbReference type="ChEBI" id="CHEBI:29035"/>
    </cofactor>
</comment>
<evidence type="ECO:0000256" key="15">
    <source>
        <dbReference type="PROSITE-ProRule" id="PRU00409"/>
    </source>
</evidence>
<dbReference type="RefSeq" id="WP_394850453.1">
    <property type="nucleotide sequence ID" value="NZ_CP089982.1"/>
</dbReference>
<evidence type="ECO:0000313" key="17">
    <source>
        <dbReference type="EMBL" id="WXA99809.1"/>
    </source>
</evidence>
<feature type="domain" description="ATP-grasp" evidence="16">
    <location>
        <begin position="104"/>
        <end position="305"/>
    </location>
</feature>
<organism evidence="17 18">
    <name type="scientific">Pendulispora brunnea</name>
    <dbReference type="NCBI Taxonomy" id="2905690"/>
    <lineage>
        <taxon>Bacteria</taxon>
        <taxon>Pseudomonadati</taxon>
        <taxon>Myxococcota</taxon>
        <taxon>Myxococcia</taxon>
        <taxon>Myxococcales</taxon>
        <taxon>Sorangiineae</taxon>
        <taxon>Pendulisporaceae</taxon>
        <taxon>Pendulispora</taxon>
    </lineage>
</organism>
<evidence type="ECO:0000256" key="2">
    <source>
        <dbReference type="ARBA" id="ARBA00001946"/>
    </source>
</evidence>
<proteinExistence type="inferred from homology"/>
<evidence type="ECO:0000256" key="13">
    <source>
        <dbReference type="ARBA" id="ARBA00047614"/>
    </source>
</evidence>
<dbReference type="PANTHER" id="PTHR23132:SF23">
    <property type="entry name" value="D-ALANINE--D-ALANINE LIGASE B"/>
    <property type="match status" value="1"/>
</dbReference>
<evidence type="ECO:0000259" key="16">
    <source>
        <dbReference type="PROSITE" id="PS50975"/>
    </source>
</evidence>
<keyword evidence="6 14" id="KW-0963">Cytoplasm</keyword>
<dbReference type="InterPro" id="IPR011095">
    <property type="entry name" value="Dala_Dala_lig_C"/>
</dbReference>
<dbReference type="EC" id="6.3.2.4" evidence="5 14"/>
<dbReference type="Gene3D" id="3.30.470.20">
    <property type="entry name" value="ATP-grasp fold, B domain"/>
    <property type="match status" value="1"/>
</dbReference>
<dbReference type="InterPro" id="IPR011127">
    <property type="entry name" value="Dala_Dala_lig_N"/>
</dbReference>
<dbReference type="InterPro" id="IPR013815">
    <property type="entry name" value="ATP_grasp_subdomain_1"/>
</dbReference>
<dbReference type="SUPFAM" id="SSF56059">
    <property type="entry name" value="Glutathione synthetase ATP-binding domain-like"/>
    <property type="match status" value="1"/>
</dbReference>
<comment type="function">
    <text evidence="14">Cell wall formation.</text>
</comment>
<dbReference type="PIRSF" id="PIRSF039102">
    <property type="entry name" value="Ddl/VanB"/>
    <property type="match status" value="1"/>
</dbReference>
<evidence type="ECO:0000256" key="9">
    <source>
        <dbReference type="ARBA" id="ARBA00022840"/>
    </source>
</evidence>
<keyword evidence="10 14" id="KW-0133">Cell shape</keyword>
<dbReference type="Gene3D" id="3.30.1490.20">
    <property type="entry name" value="ATP-grasp fold, A domain"/>
    <property type="match status" value="1"/>
</dbReference>
<keyword evidence="12 14" id="KW-0961">Cell wall biogenesis/degradation</keyword>
<reference evidence="17 18" key="1">
    <citation type="submission" date="2021-12" db="EMBL/GenBank/DDBJ databases">
        <title>Discovery of the Pendulisporaceae a myxobacterial family with distinct sporulation behavior and unique specialized metabolism.</title>
        <authorList>
            <person name="Garcia R."/>
            <person name="Popoff A."/>
            <person name="Bader C.D."/>
            <person name="Loehr J."/>
            <person name="Walesch S."/>
            <person name="Walt C."/>
            <person name="Boldt J."/>
            <person name="Bunk B."/>
            <person name="Haeckl F.J.F.P.J."/>
            <person name="Gunesch A.P."/>
            <person name="Birkelbach J."/>
            <person name="Nuebel U."/>
            <person name="Pietschmann T."/>
            <person name="Bach T."/>
            <person name="Mueller R."/>
        </authorList>
    </citation>
    <scope>NUCLEOTIDE SEQUENCE [LARGE SCALE GENOMIC DNA]</scope>
    <source>
        <strain evidence="17 18">MSr12523</strain>
    </source>
</reference>
<keyword evidence="18" id="KW-1185">Reference proteome</keyword>
<keyword evidence="7 14" id="KW-0436">Ligase</keyword>
<evidence type="ECO:0000256" key="5">
    <source>
        <dbReference type="ARBA" id="ARBA00012216"/>
    </source>
</evidence>